<dbReference type="SUPFAM" id="SSF53067">
    <property type="entry name" value="Actin-like ATPase domain"/>
    <property type="match status" value="2"/>
</dbReference>
<dbReference type="CDD" id="cd24007">
    <property type="entry name" value="ASKHA_NBD_eukNAGK-like"/>
    <property type="match status" value="1"/>
</dbReference>
<dbReference type="AlphaFoldDB" id="A0AAT9LAP7"/>
<proteinExistence type="predicted"/>
<protein>
    <recommendedName>
        <fullName evidence="1">ATPase BadF/BadG/BcrA/BcrD type domain-containing protein</fullName>
    </recommendedName>
</protein>
<name>A0AAT9LAP7_9FIRM</name>
<dbReference type="InterPro" id="IPR052519">
    <property type="entry name" value="Euk-type_GlcNAc_Kinase"/>
</dbReference>
<reference evidence="2" key="2">
    <citation type="journal article" date="2023" name="Biology">
        <title>Prokaryotic Life Associated with Coal-Fire Gas Vents Revealed by Metagenomics.</title>
        <authorList>
            <person name="Kadnikov V.V."/>
            <person name="Mardanov A.V."/>
            <person name="Beletsky A.V."/>
            <person name="Karnachuk O.V."/>
            <person name="Ravin N.V."/>
        </authorList>
    </citation>
    <scope>NUCLEOTIDE SEQUENCE</scope>
    <source>
        <strain evidence="2">Bu02</strain>
    </source>
</reference>
<dbReference type="KEGG" id="fcz:IMF26_08685"/>
<evidence type="ECO:0000313" key="2">
    <source>
        <dbReference type="EMBL" id="QUL98119.1"/>
    </source>
</evidence>
<gene>
    <name evidence="2" type="ORF">IMF26_08685</name>
</gene>
<dbReference type="InterPro" id="IPR043129">
    <property type="entry name" value="ATPase_NBD"/>
</dbReference>
<dbReference type="InterPro" id="IPR002731">
    <property type="entry name" value="ATPase_BadF"/>
</dbReference>
<feature type="domain" description="ATPase BadF/BadG/BcrA/BcrD type" evidence="1">
    <location>
        <begin position="5"/>
        <end position="307"/>
    </location>
</feature>
<reference evidence="2" key="1">
    <citation type="submission" date="2020-10" db="EMBL/GenBank/DDBJ databases">
        <authorList>
            <person name="Kadnikov V."/>
            <person name="Beletsky A.V."/>
            <person name="Mardanov A.V."/>
            <person name="Karnachuk O.V."/>
            <person name="Ravin N.V."/>
        </authorList>
    </citation>
    <scope>NUCLEOTIDE SEQUENCE</scope>
    <source>
        <strain evidence="2">Bu02</strain>
    </source>
</reference>
<dbReference type="Pfam" id="PF01869">
    <property type="entry name" value="BcrAD_BadFG"/>
    <property type="match status" value="1"/>
</dbReference>
<accession>A0AAT9LAP7</accession>
<dbReference type="EMBL" id="CP062796">
    <property type="protein sequence ID" value="QUL98119.1"/>
    <property type="molecule type" value="Genomic_DNA"/>
</dbReference>
<dbReference type="PANTHER" id="PTHR43190">
    <property type="entry name" value="N-ACETYL-D-GLUCOSAMINE KINASE"/>
    <property type="match status" value="1"/>
</dbReference>
<dbReference type="PANTHER" id="PTHR43190:SF3">
    <property type="entry name" value="N-ACETYL-D-GLUCOSAMINE KINASE"/>
    <property type="match status" value="1"/>
</dbReference>
<organism evidence="2">
    <name type="scientific">Candidatus Fermentithermobacillus carboniphilus</name>
    <dbReference type="NCBI Taxonomy" id="3085328"/>
    <lineage>
        <taxon>Bacteria</taxon>
        <taxon>Bacillati</taxon>
        <taxon>Bacillota</taxon>
        <taxon>Candidatus Fermentithermobacillia</taxon>
        <taxon>Candidatus Fermentithermobacillales</taxon>
        <taxon>Candidatus Fermentithermobacillaceae</taxon>
        <taxon>Candidatus Fermentithermobacillus</taxon>
    </lineage>
</organism>
<sequence>MRIALGVDGGATKTMAAVGDETGQILGVGLAGPTNYQLIGLEAAMKNLSDSVQMALSSAKVSMEQVEFAVFGLAGADFPVDFENLTRGIKHLYPELSFELVNDTWVGFRSGTDKDYGAVVIAGTGANFAAKAPDGRMITGRGMGYEWGSEGGAGSLIRQALHFAFRSHDGTGPKTALEETVLSVLGFSSYDDLAFYMYQVAGEFSKIYMKAARIVPALFELANGGDEVACEILSRSGKVMGEIVGGMIRRLGSSHLPQEVVMVGSLFTKGSNPLMVDHFKASCHRYVPLAEFKLPEIEPSGGAYLMALEKMNVDSRGAVRKRAIETFPRVDLPGELVI</sequence>
<evidence type="ECO:0000259" key="1">
    <source>
        <dbReference type="Pfam" id="PF01869"/>
    </source>
</evidence>
<dbReference type="Gene3D" id="3.30.420.40">
    <property type="match status" value="2"/>
</dbReference>